<protein>
    <submittedName>
        <fullName evidence="1">Uncharacterized protein</fullName>
    </submittedName>
</protein>
<dbReference type="Proteomes" id="UP000625711">
    <property type="component" value="Unassembled WGS sequence"/>
</dbReference>
<sequence length="241" mass="27921">MADEKAKRDFSDILKHLNSKFDITDCKWKEHKLFEIKFRIQIRVDSDDYNLYCDEWARRKCRGTLDVKILGESSYTKKKNKHMRLGLNGLVKINFQHLHLVDTNKDCSFFVHYCEPLPDVPRPTHQSNEKLPELVAKMVEKAAITSQKAAEKVEEVLKKQRIRTGQNLVESNAAVQMHQAISYDQIPQEINVTQSKYDGITQVIVNVPPDPISDKVFYLQHVTFDSATQSIIEEMIPVSEF</sequence>
<proteinExistence type="predicted"/>
<evidence type="ECO:0000313" key="2">
    <source>
        <dbReference type="Proteomes" id="UP000625711"/>
    </source>
</evidence>
<gene>
    <name evidence="1" type="ORF">GWI33_019880</name>
</gene>
<name>A0A834HVE4_RHYFE</name>
<accession>A0A834HVE4</accession>
<organism evidence="1 2">
    <name type="scientific">Rhynchophorus ferrugineus</name>
    <name type="common">Red palm weevil</name>
    <name type="synonym">Curculio ferrugineus</name>
    <dbReference type="NCBI Taxonomy" id="354439"/>
    <lineage>
        <taxon>Eukaryota</taxon>
        <taxon>Metazoa</taxon>
        <taxon>Ecdysozoa</taxon>
        <taxon>Arthropoda</taxon>
        <taxon>Hexapoda</taxon>
        <taxon>Insecta</taxon>
        <taxon>Pterygota</taxon>
        <taxon>Neoptera</taxon>
        <taxon>Endopterygota</taxon>
        <taxon>Coleoptera</taxon>
        <taxon>Polyphaga</taxon>
        <taxon>Cucujiformia</taxon>
        <taxon>Curculionidae</taxon>
        <taxon>Dryophthorinae</taxon>
        <taxon>Rhynchophorus</taxon>
    </lineage>
</organism>
<evidence type="ECO:0000313" key="1">
    <source>
        <dbReference type="EMBL" id="KAF7266856.1"/>
    </source>
</evidence>
<keyword evidence="2" id="KW-1185">Reference proteome</keyword>
<dbReference type="EMBL" id="JAACXV010014493">
    <property type="protein sequence ID" value="KAF7266856.1"/>
    <property type="molecule type" value="Genomic_DNA"/>
</dbReference>
<reference evidence="1" key="1">
    <citation type="submission" date="2020-08" db="EMBL/GenBank/DDBJ databases">
        <title>Genome sequencing and assembly of the red palm weevil Rhynchophorus ferrugineus.</title>
        <authorList>
            <person name="Dias G.B."/>
            <person name="Bergman C.M."/>
            <person name="Manee M."/>
        </authorList>
    </citation>
    <scope>NUCLEOTIDE SEQUENCE</scope>
    <source>
        <strain evidence="1">AA-2017</strain>
        <tissue evidence="1">Whole larva</tissue>
    </source>
</reference>
<dbReference type="AlphaFoldDB" id="A0A834HVE4"/>
<dbReference type="OrthoDB" id="6815261at2759"/>
<comment type="caution">
    <text evidence="1">The sequence shown here is derived from an EMBL/GenBank/DDBJ whole genome shotgun (WGS) entry which is preliminary data.</text>
</comment>